<dbReference type="Proteomes" id="UP000035213">
    <property type="component" value="Chromosome"/>
</dbReference>
<dbReference type="AlphaFoldDB" id="A0A0G3M526"/>
<dbReference type="STRING" id="1324352.OK18_05240"/>
<dbReference type="RefSeq" id="WP_050019589.1">
    <property type="nucleotide sequence ID" value="NZ_CP009928.1"/>
</dbReference>
<accession>A0A0G3M526</accession>
<organism evidence="1 2">
    <name type="scientific">Chryseobacterium gallinarum</name>
    <dbReference type="NCBI Taxonomy" id="1324352"/>
    <lineage>
        <taxon>Bacteria</taxon>
        <taxon>Pseudomonadati</taxon>
        <taxon>Bacteroidota</taxon>
        <taxon>Flavobacteriia</taxon>
        <taxon>Flavobacteriales</taxon>
        <taxon>Weeksellaceae</taxon>
        <taxon>Chryseobacterium group</taxon>
        <taxon>Chryseobacterium</taxon>
    </lineage>
</organism>
<dbReference type="KEGG" id="cgn:OK18_05240"/>
<dbReference type="OrthoDB" id="1446480at2"/>
<protein>
    <submittedName>
        <fullName evidence="1">Uncharacterized protein</fullName>
    </submittedName>
</protein>
<reference evidence="1 2" key="1">
    <citation type="submission" date="2014-11" db="EMBL/GenBank/DDBJ databases">
        <authorList>
            <person name="Park G.-S."/>
            <person name="Hong S.-J."/>
            <person name="Jung B.K."/>
            <person name="Khan A.R."/>
            <person name="Kwak Y."/>
            <person name="Shin J.-H."/>
        </authorList>
    </citation>
    <scope>NUCLEOTIDE SEQUENCE [LARGE SCALE GENOMIC DNA]</scope>
    <source>
        <strain evidence="1 2">DSM 27622</strain>
    </source>
</reference>
<proteinExistence type="predicted"/>
<evidence type="ECO:0000313" key="1">
    <source>
        <dbReference type="EMBL" id="AKK72117.1"/>
    </source>
</evidence>
<dbReference type="EMBL" id="CP009928">
    <property type="protein sequence ID" value="AKK72117.1"/>
    <property type="molecule type" value="Genomic_DNA"/>
</dbReference>
<sequence>MKQKLLIILTVISFFNINCVPQKKEYSNKSPSQAGPQKYQIEKIELSEETRGTHRIFTLTPTSKTTSVNGTSTTAVMSSTEWENIIKQVQEIDLAKISSLESPTTNRFSDRALSSSILIVTPEKRYQSSQFDAGIPPKELENLYRILIKGNQKPSKKAIR</sequence>
<gene>
    <name evidence="1" type="ORF">OK18_05240</name>
</gene>
<dbReference type="PATRIC" id="fig|1324352.5.peg.1113"/>
<evidence type="ECO:0000313" key="2">
    <source>
        <dbReference type="Proteomes" id="UP000035213"/>
    </source>
</evidence>
<name>A0A0G3M526_CHRGL</name>